<dbReference type="Proteomes" id="UP000289738">
    <property type="component" value="Chromosome A05"/>
</dbReference>
<sequence>MCGFQVSTSRILSLFSSSMCPFFFEALPVWLHALCSIQLSNQLEPNRALSNSMSLKFELEQHLCKSKWPIHHSKFVTGHKVKYIVKELRIT</sequence>
<evidence type="ECO:0000313" key="2">
    <source>
        <dbReference type="Proteomes" id="UP000289738"/>
    </source>
</evidence>
<reference evidence="1 2" key="1">
    <citation type="submission" date="2019-01" db="EMBL/GenBank/DDBJ databases">
        <title>Sequencing of cultivated peanut Arachis hypogaea provides insights into genome evolution and oil improvement.</title>
        <authorList>
            <person name="Chen X."/>
        </authorList>
    </citation>
    <scope>NUCLEOTIDE SEQUENCE [LARGE SCALE GENOMIC DNA]</scope>
    <source>
        <strain evidence="2">cv. Fuhuasheng</strain>
        <tissue evidence="1">Leaves</tissue>
    </source>
</reference>
<name>A0A445CZD5_ARAHY</name>
<keyword evidence="2" id="KW-1185">Reference proteome</keyword>
<gene>
    <name evidence="1" type="ORF">Ahy_A05g022019</name>
</gene>
<comment type="caution">
    <text evidence="1">The sequence shown here is derived from an EMBL/GenBank/DDBJ whole genome shotgun (WGS) entry which is preliminary data.</text>
</comment>
<dbReference type="AlphaFoldDB" id="A0A445CZD5"/>
<dbReference type="EMBL" id="SDMP01000005">
    <property type="protein sequence ID" value="RYR56278.1"/>
    <property type="molecule type" value="Genomic_DNA"/>
</dbReference>
<organism evidence="1 2">
    <name type="scientific">Arachis hypogaea</name>
    <name type="common">Peanut</name>
    <dbReference type="NCBI Taxonomy" id="3818"/>
    <lineage>
        <taxon>Eukaryota</taxon>
        <taxon>Viridiplantae</taxon>
        <taxon>Streptophyta</taxon>
        <taxon>Embryophyta</taxon>
        <taxon>Tracheophyta</taxon>
        <taxon>Spermatophyta</taxon>
        <taxon>Magnoliopsida</taxon>
        <taxon>eudicotyledons</taxon>
        <taxon>Gunneridae</taxon>
        <taxon>Pentapetalae</taxon>
        <taxon>rosids</taxon>
        <taxon>fabids</taxon>
        <taxon>Fabales</taxon>
        <taxon>Fabaceae</taxon>
        <taxon>Papilionoideae</taxon>
        <taxon>50 kb inversion clade</taxon>
        <taxon>dalbergioids sensu lato</taxon>
        <taxon>Dalbergieae</taxon>
        <taxon>Pterocarpus clade</taxon>
        <taxon>Arachis</taxon>
    </lineage>
</organism>
<protein>
    <submittedName>
        <fullName evidence="1">Uncharacterized protein</fullName>
    </submittedName>
</protein>
<accession>A0A445CZD5</accession>
<proteinExistence type="predicted"/>
<evidence type="ECO:0000313" key="1">
    <source>
        <dbReference type="EMBL" id="RYR56278.1"/>
    </source>
</evidence>